<dbReference type="AlphaFoldDB" id="A0A7L7KRS4"/>
<gene>
    <name evidence="2" type="ORF">G4Z02_06445</name>
</gene>
<dbReference type="GO" id="GO:0000166">
    <property type="term" value="F:nucleotide binding"/>
    <property type="evidence" value="ECO:0007669"/>
    <property type="project" value="InterPro"/>
</dbReference>
<evidence type="ECO:0000259" key="1">
    <source>
        <dbReference type="PROSITE" id="PS50967"/>
    </source>
</evidence>
<dbReference type="InterPro" id="IPR041679">
    <property type="entry name" value="DNA2/NAM7-like_C"/>
</dbReference>
<dbReference type="InterPro" id="IPR010997">
    <property type="entry name" value="HRDC-like_sf"/>
</dbReference>
<dbReference type="InterPro" id="IPR044876">
    <property type="entry name" value="HRDC_dom_sf"/>
</dbReference>
<dbReference type="InterPro" id="IPR002121">
    <property type="entry name" value="HRDC_dom"/>
</dbReference>
<dbReference type="Pfam" id="PF13086">
    <property type="entry name" value="AAA_11"/>
    <property type="match status" value="1"/>
</dbReference>
<organism evidence="2 3">
    <name type="scientific">Candidatus Xianfuyuplasma coldseepsis</name>
    <dbReference type="NCBI Taxonomy" id="2782163"/>
    <lineage>
        <taxon>Bacteria</taxon>
        <taxon>Bacillati</taxon>
        <taxon>Mycoplasmatota</taxon>
        <taxon>Mollicutes</taxon>
        <taxon>Candidatus Izemoplasmatales</taxon>
        <taxon>Candidatus Izemoplasmataceae</taxon>
        <taxon>Candidatus Xianfuyuplasma</taxon>
    </lineage>
</organism>
<keyword evidence="3" id="KW-1185">Reference proteome</keyword>
<name>A0A7L7KRS4_9MOLU</name>
<dbReference type="Gene3D" id="3.40.50.300">
    <property type="entry name" value="P-loop containing nucleotide triphosphate hydrolases"/>
    <property type="match status" value="2"/>
</dbReference>
<dbReference type="Pfam" id="PF00570">
    <property type="entry name" value="HRDC"/>
    <property type="match status" value="1"/>
</dbReference>
<evidence type="ECO:0000313" key="3">
    <source>
        <dbReference type="Proteomes" id="UP000514720"/>
    </source>
</evidence>
<evidence type="ECO:0000313" key="2">
    <source>
        <dbReference type="EMBL" id="QMS85407.1"/>
    </source>
</evidence>
<dbReference type="Pfam" id="PF13195">
    <property type="entry name" value="DUF4011"/>
    <property type="match status" value="1"/>
</dbReference>
<dbReference type="EMBL" id="CP048914">
    <property type="protein sequence ID" value="QMS85407.1"/>
    <property type="molecule type" value="Genomic_DNA"/>
</dbReference>
<dbReference type="Pfam" id="PF13087">
    <property type="entry name" value="AAA_12"/>
    <property type="match status" value="1"/>
</dbReference>
<dbReference type="Gene3D" id="1.10.150.80">
    <property type="entry name" value="HRDC domain"/>
    <property type="match status" value="1"/>
</dbReference>
<dbReference type="RefSeq" id="WP_258877201.1">
    <property type="nucleotide sequence ID" value="NZ_CP048914.1"/>
</dbReference>
<dbReference type="InterPro" id="IPR045055">
    <property type="entry name" value="DNA2/NAM7-like"/>
</dbReference>
<dbReference type="SUPFAM" id="SSF47819">
    <property type="entry name" value="HRDC-like"/>
    <property type="match status" value="1"/>
</dbReference>
<accession>A0A7L7KRS4</accession>
<dbReference type="InterPro" id="IPR025103">
    <property type="entry name" value="DUF4011"/>
</dbReference>
<dbReference type="Proteomes" id="UP000514720">
    <property type="component" value="Chromosome"/>
</dbReference>
<dbReference type="InterPro" id="IPR027417">
    <property type="entry name" value="P-loop_NTPase"/>
</dbReference>
<feature type="domain" description="HRDC" evidence="1">
    <location>
        <begin position="2"/>
        <end position="84"/>
    </location>
</feature>
<dbReference type="Pfam" id="PF18741">
    <property type="entry name" value="MTES_1575"/>
    <property type="match status" value="1"/>
</dbReference>
<proteinExistence type="predicted"/>
<dbReference type="PANTHER" id="PTHR10887:SF530">
    <property type="entry name" value="SUPERFAMILY I DNA HELICASES"/>
    <property type="match status" value="1"/>
</dbReference>
<dbReference type="SMART" id="SM00341">
    <property type="entry name" value="HRDC"/>
    <property type="match status" value="1"/>
</dbReference>
<dbReference type="CDD" id="cd18808">
    <property type="entry name" value="SF1_C_Upf1"/>
    <property type="match status" value="1"/>
</dbReference>
<dbReference type="PANTHER" id="PTHR10887">
    <property type="entry name" value="DNA2/NAM7 HELICASE FAMILY"/>
    <property type="match status" value="1"/>
</dbReference>
<dbReference type="InterPro" id="IPR047187">
    <property type="entry name" value="SF1_C_Upf1"/>
</dbReference>
<sequence>MALQKDRLLESLDQLRDTIRQEEQLKGRQVPVCSDNVLREIAKTKPLKISDFLAISGIGRVFMERYASRFLQVIMTYQQESVNEVHVSKTAFKVLDHYKDRLTNISRRNPNLYMGKIVRRRNFDMAALQLNLEIVQFLTNKRQKVLSLRFPSTIEGDQLERHITVLYRETNKDEKETGSYDLYLAYPYVEGVFKRDQFAIKAPLLYFPVKLVRKQRAFELHKVTDKDIIFNRDLLLAISKFEQNDVDSKTPFLQEVSIKAIRDIVIPYYEANGIELKKPEVSMDFIPFKRELKDQFVKRKKGVFHLLEYMTLGRYKLYSSMIQKDMSTILDQQKYNDLLEGLIDESNLYSQEKDVVFQLSSAPINEERLSYINDVNYAQEKVIDLVNTEQKLVIWGPPGTGKSQTITSLIASSVLKGQNVLVVSEKKVALDVIYSRLKNASRYTMFIDDTENKQAFYQKMQTFVSPSAPERTLNNDIYELEQQISKVLFDMDRAIELLYHESIQYVPIHKLYSRYVRDKDVLADFTPKQVHQLFASVFGDITFKQMDILEQTFDTNAHLRDYLRYETMCRDYPLLEKLETKISRSNKIDLENFTEEFRKLENQLEHVWFLKRRKLKKEFIEGHKKSILYLTKKRSIDKAYMKLLLQDDTLHNYIMTNLNKLNKLRKRHKELTPFKHKFLNMFLTHPQLMNREDPAKIRRYLFDAFYTGYLEEFKAQHQEYLYIFDKYEDKRQELDRLMEQKREITIETFDMELYKYALNLLDSKRIMDIKRSLESERKLSVKAFINQFQLELMNSIKIWMMTPETVSAILPLVYGMFDVVIFDEASQMYVEKGIPSIYRAKKVVIAGDTKQLRPSSLGIGRLEDDDEYYEEDVIKDITMDAKSLLDLARYKYYETILNYHYRSRYEELIAFSNYAFYEGKLIVSPNQQTPDKPPIEYVHVKDGVFDNRRNEEEAKAVIRLLRKVFRERTNNETIGVITFNSSQRDLIENYIDEELFKRGKYQKLFERELFRQEDGEDKSLFVKNIENVQGDERDIIIFSMGYGRDPEGIVHRRFGWLNNEGGQNRLNVAISRAKQKVYFVSSLYPEELKVEDLKSTGPKLLKNYMRYCYYISNNKPDLARDVLQQLHHTDATERSDVLSPFVEDVKARVERSGYHVKTNIGIGRYSIDLAVYDEDNNEYLLGIICDVDNNLDMTARRDLIHQEKYLRARNWDLYRVFSSNWYMDKNKEMRAIREYLK</sequence>
<dbReference type="SUPFAM" id="SSF52540">
    <property type="entry name" value="P-loop containing nucleoside triphosphate hydrolases"/>
    <property type="match status" value="1"/>
</dbReference>
<dbReference type="InterPro" id="IPR049468">
    <property type="entry name" value="Restrct_endonuc-II-like_dom"/>
</dbReference>
<protein>
    <submittedName>
        <fullName evidence="2">DUF4011 domain-containing protein</fullName>
    </submittedName>
</protein>
<dbReference type="KEGG" id="xcl:G4Z02_06445"/>
<dbReference type="InterPro" id="IPR041677">
    <property type="entry name" value="DNA2/NAM7_AAA_11"/>
</dbReference>
<dbReference type="PROSITE" id="PS50967">
    <property type="entry name" value="HRDC"/>
    <property type="match status" value="1"/>
</dbReference>
<dbReference type="GO" id="GO:0003676">
    <property type="term" value="F:nucleic acid binding"/>
    <property type="evidence" value="ECO:0007669"/>
    <property type="project" value="InterPro"/>
</dbReference>
<reference evidence="2 3" key="1">
    <citation type="submission" date="2020-02" db="EMBL/GenBank/DDBJ databases">
        <authorList>
            <person name="Zheng R.K."/>
            <person name="Sun C.M."/>
        </authorList>
    </citation>
    <scope>NUCLEOTIDE SEQUENCE [LARGE SCALE GENOMIC DNA]</scope>
    <source>
        <strain evidence="3">zrk13</strain>
    </source>
</reference>
<dbReference type="GO" id="GO:0004386">
    <property type="term" value="F:helicase activity"/>
    <property type="evidence" value="ECO:0007669"/>
    <property type="project" value="InterPro"/>
</dbReference>